<keyword evidence="1 2" id="KW-0694">RNA-binding</keyword>
<proteinExistence type="predicted"/>
<accession>A0A1J7H3R3</accession>
<feature type="compositionally biased region" description="Basic residues" evidence="3">
    <location>
        <begin position="444"/>
        <end position="475"/>
    </location>
</feature>
<feature type="compositionally biased region" description="Basic and acidic residues" evidence="3">
    <location>
        <begin position="159"/>
        <end position="177"/>
    </location>
</feature>
<dbReference type="PANTHER" id="PTHR21245">
    <property type="entry name" value="HETEROGENEOUS NUCLEAR RIBONUCLEOPROTEIN"/>
    <property type="match status" value="1"/>
</dbReference>
<name>A0A1J7H3R3_LUPAN</name>
<feature type="compositionally biased region" description="Low complexity" evidence="3">
    <location>
        <begin position="697"/>
        <end position="710"/>
    </location>
</feature>
<gene>
    <name evidence="5" type="ORF">TanjilG_17703</name>
</gene>
<feature type="region of interest" description="Disordered" evidence="3">
    <location>
        <begin position="697"/>
        <end position="780"/>
    </location>
</feature>
<feature type="domain" description="RRM" evidence="4">
    <location>
        <begin position="273"/>
        <end position="357"/>
    </location>
</feature>
<dbReference type="CDD" id="cd00590">
    <property type="entry name" value="RRM_SF"/>
    <property type="match status" value="3"/>
</dbReference>
<dbReference type="Gramene" id="OIW01146">
    <property type="protein sequence ID" value="OIW01146"/>
    <property type="gene ID" value="TanjilG_17703"/>
</dbReference>
<feature type="compositionally biased region" description="Polar residues" evidence="3">
    <location>
        <begin position="711"/>
        <end position="738"/>
    </location>
</feature>
<dbReference type="GO" id="GO:0003723">
    <property type="term" value="F:RNA binding"/>
    <property type="evidence" value="ECO:0007669"/>
    <property type="project" value="UniProtKB-UniRule"/>
</dbReference>
<evidence type="ECO:0000256" key="3">
    <source>
        <dbReference type="SAM" id="MobiDB-lite"/>
    </source>
</evidence>
<feature type="region of interest" description="Disordered" evidence="3">
    <location>
        <begin position="76"/>
        <end position="177"/>
    </location>
</feature>
<dbReference type="OMA" id="IWIFYIM"/>
<evidence type="ECO:0000259" key="4">
    <source>
        <dbReference type="PROSITE" id="PS50102"/>
    </source>
</evidence>
<feature type="compositionally biased region" description="Basic and acidic residues" evidence="3">
    <location>
        <begin position="553"/>
        <end position="565"/>
    </location>
</feature>
<feature type="domain" description="RRM" evidence="4">
    <location>
        <begin position="370"/>
        <end position="449"/>
    </location>
</feature>
<dbReference type="InterPro" id="IPR000504">
    <property type="entry name" value="RRM_dom"/>
</dbReference>
<protein>
    <recommendedName>
        <fullName evidence="4">RRM domain-containing protein</fullName>
    </recommendedName>
</protein>
<feature type="compositionally biased region" description="Basic and acidic residues" evidence="3">
    <location>
        <begin position="634"/>
        <end position="651"/>
    </location>
</feature>
<dbReference type="Pfam" id="PF00076">
    <property type="entry name" value="RRM_1"/>
    <property type="match status" value="3"/>
</dbReference>
<dbReference type="EMBL" id="CM007371">
    <property type="protein sequence ID" value="OIW01146.1"/>
    <property type="molecule type" value="Genomic_DNA"/>
</dbReference>
<dbReference type="InterPro" id="IPR012677">
    <property type="entry name" value="Nucleotide-bd_a/b_plait_sf"/>
</dbReference>
<dbReference type="SUPFAM" id="SSF54928">
    <property type="entry name" value="RNA-binding domain, RBD"/>
    <property type="match status" value="2"/>
</dbReference>
<dbReference type="FunFam" id="3.30.70.330:FF:000187">
    <property type="entry name" value="Heterogeneous nuclear ribonucleoprotein Q"/>
    <property type="match status" value="1"/>
</dbReference>
<evidence type="ECO:0000256" key="2">
    <source>
        <dbReference type="PROSITE-ProRule" id="PRU00176"/>
    </source>
</evidence>
<dbReference type="KEGG" id="lang:109359981"/>
<evidence type="ECO:0000256" key="1">
    <source>
        <dbReference type="ARBA" id="ARBA00022884"/>
    </source>
</evidence>
<dbReference type="STRING" id="3871.A0A1J7H3R3"/>
<feature type="compositionally biased region" description="Polar residues" evidence="3">
    <location>
        <begin position="20"/>
        <end position="29"/>
    </location>
</feature>
<dbReference type="Proteomes" id="UP000188354">
    <property type="component" value="Chromosome LG11"/>
</dbReference>
<dbReference type="SMART" id="SM00360">
    <property type="entry name" value="RRM"/>
    <property type="match status" value="3"/>
</dbReference>
<feature type="compositionally biased region" description="Acidic residues" evidence="3">
    <location>
        <begin position="77"/>
        <end position="158"/>
    </location>
</feature>
<reference evidence="5 6" key="1">
    <citation type="journal article" date="2017" name="Plant Biotechnol. J.">
        <title>A comprehensive draft genome sequence for lupin (Lupinus angustifolius), an emerging health food: insights into plant-microbe interactions and legume evolution.</title>
        <authorList>
            <person name="Hane J.K."/>
            <person name="Ming Y."/>
            <person name="Kamphuis L.G."/>
            <person name="Nelson M.N."/>
            <person name="Garg G."/>
            <person name="Atkins C.A."/>
            <person name="Bayer P.E."/>
            <person name="Bravo A."/>
            <person name="Bringans S."/>
            <person name="Cannon S."/>
            <person name="Edwards D."/>
            <person name="Foley R."/>
            <person name="Gao L.L."/>
            <person name="Harrison M.J."/>
            <person name="Huang W."/>
            <person name="Hurgobin B."/>
            <person name="Li S."/>
            <person name="Liu C.W."/>
            <person name="McGrath A."/>
            <person name="Morahan G."/>
            <person name="Murray J."/>
            <person name="Weller J."/>
            <person name="Jian J."/>
            <person name="Singh K.B."/>
        </authorList>
    </citation>
    <scope>NUCLEOTIDE SEQUENCE [LARGE SCALE GENOMIC DNA]</scope>
    <source>
        <strain evidence="6">cv. Tanjil</strain>
        <tissue evidence="5">Whole plant</tissue>
    </source>
</reference>
<dbReference type="OrthoDB" id="3800936at2759"/>
<feature type="region of interest" description="Disordered" evidence="3">
    <location>
        <begin position="19"/>
        <end position="55"/>
    </location>
</feature>
<sequence length="780" mass="87952">MPPRVVKRGAARRMLIAAKESSNATIQNQKKNHEADEEFLNHEQSPVVEEEKDKNSVVAVEDKIIDVKNDVEKVNESIDEYEKDEQLDLEDNYPEYENEEDGGVDYDEKGIEEDDGQEVGYEVEEDPEEDVGEGESDTGDEEVEYVYEEVEEDDDDGEHDEHAGEEHEPEKTADADEVVHHELVTERRKQREFEVFVGGLDKDATEDDLRKVFSEVGVVIEVRLVMNPHTKKNKGFAFLRFETVEQAKRAIADLKNPVINGKQCGVAPCQDNDTLHLGNICKRWTKEALKEKLKHYGVENVDELTLVEDSNNEGMNRGFAFLDFSSHSDAKVAYKRLQKRDVMFGVDKPAKVSFADSFTELGDGIVREAKTVFIDPLPPSWDEEYVRNHLKKYGEIEKIELARNMPASRRKNYGYVTFGTHAAAVECVDSIASEGLGEGDKVKVRAKLSRPLRRRRGKHVSHGPHTSGRKPKKTARPSWSQPAPISRPAPRSRPPRTKPARVVRGIGSRVSPVRPVRVRDRHPVMSMPVRARPVAPPTRSYNRRPAAPAYPKHSTEVDYGRREDLPPPSRASMDYNYRVSSQRQPSYRDYPPRSPGYYELPRSTSHAAPRRGYVDDSYGQRFERPSPPPPSHLSYREGHHHDHDTLPELKRPYSAVGDVPPRYVDTGVRHSRARLDYDYAGSAPQYGDAYGDRFGRSSRGYNGSRGSISSQDTHGMYSSRQGVNNGEGSFGTTHSSGYGNDDYMSRESDVGGSSYSSIYSRRDLGGSSSYMSGGGSRSYY</sequence>
<keyword evidence="6" id="KW-1185">Reference proteome</keyword>
<dbReference type="InterPro" id="IPR035979">
    <property type="entry name" value="RBD_domain_sf"/>
</dbReference>
<dbReference type="AlphaFoldDB" id="A0A1J7H3R3"/>
<dbReference type="PROSITE" id="PS50102">
    <property type="entry name" value="RRM"/>
    <property type="match status" value="3"/>
</dbReference>
<evidence type="ECO:0000313" key="5">
    <source>
        <dbReference type="EMBL" id="OIW01146.1"/>
    </source>
</evidence>
<feature type="region of interest" description="Disordered" evidence="3">
    <location>
        <begin position="442"/>
        <end position="660"/>
    </location>
</feature>
<dbReference type="Gene3D" id="3.30.70.330">
    <property type="match status" value="3"/>
</dbReference>
<feature type="compositionally biased region" description="Low complexity" evidence="3">
    <location>
        <begin position="480"/>
        <end position="489"/>
    </location>
</feature>
<organism evidence="5 6">
    <name type="scientific">Lupinus angustifolius</name>
    <name type="common">Narrow-leaved blue lupine</name>
    <dbReference type="NCBI Taxonomy" id="3871"/>
    <lineage>
        <taxon>Eukaryota</taxon>
        <taxon>Viridiplantae</taxon>
        <taxon>Streptophyta</taxon>
        <taxon>Embryophyta</taxon>
        <taxon>Tracheophyta</taxon>
        <taxon>Spermatophyta</taxon>
        <taxon>Magnoliopsida</taxon>
        <taxon>eudicotyledons</taxon>
        <taxon>Gunneridae</taxon>
        <taxon>Pentapetalae</taxon>
        <taxon>rosids</taxon>
        <taxon>fabids</taxon>
        <taxon>Fabales</taxon>
        <taxon>Fabaceae</taxon>
        <taxon>Papilionoideae</taxon>
        <taxon>50 kb inversion clade</taxon>
        <taxon>genistoids sensu lato</taxon>
        <taxon>core genistoids</taxon>
        <taxon>Genisteae</taxon>
        <taxon>Lupinus</taxon>
    </lineage>
</organism>
<feature type="domain" description="RRM" evidence="4">
    <location>
        <begin position="193"/>
        <end position="271"/>
    </location>
</feature>
<feature type="compositionally biased region" description="Low complexity" evidence="3">
    <location>
        <begin position="750"/>
        <end position="771"/>
    </location>
</feature>
<evidence type="ECO:0000313" key="6">
    <source>
        <dbReference type="Proteomes" id="UP000188354"/>
    </source>
</evidence>